<evidence type="ECO:0000313" key="3">
    <source>
        <dbReference type="Proteomes" id="UP000198287"/>
    </source>
</evidence>
<dbReference type="Proteomes" id="UP000198287">
    <property type="component" value="Unassembled WGS sequence"/>
</dbReference>
<dbReference type="EMBL" id="LNIX01000007">
    <property type="protein sequence ID" value="OXA51674.1"/>
    <property type="molecule type" value="Genomic_DNA"/>
</dbReference>
<comment type="caution">
    <text evidence="2">The sequence shown here is derived from an EMBL/GenBank/DDBJ whole genome shotgun (WGS) entry which is preliminary data.</text>
</comment>
<name>A0A226E3S1_FOLCA</name>
<feature type="region of interest" description="Disordered" evidence="1">
    <location>
        <begin position="13"/>
        <end position="77"/>
    </location>
</feature>
<organism evidence="2 3">
    <name type="scientific">Folsomia candida</name>
    <name type="common">Springtail</name>
    <dbReference type="NCBI Taxonomy" id="158441"/>
    <lineage>
        <taxon>Eukaryota</taxon>
        <taxon>Metazoa</taxon>
        <taxon>Ecdysozoa</taxon>
        <taxon>Arthropoda</taxon>
        <taxon>Hexapoda</taxon>
        <taxon>Collembola</taxon>
        <taxon>Entomobryomorpha</taxon>
        <taxon>Isotomoidea</taxon>
        <taxon>Isotomidae</taxon>
        <taxon>Proisotominae</taxon>
        <taxon>Folsomia</taxon>
    </lineage>
</organism>
<keyword evidence="3" id="KW-1185">Reference proteome</keyword>
<feature type="compositionally biased region" description="Polar residues" evidence="1">
    <location>
        <begin position="13"/>
        <end position="30"/>
    </location>
</feature>
<evidence type="ECO:0000313" key="2">
    <source>
        <dbReference type="EMBL" id="OXA51674.1"/>
    </source>
</evidence>
<feature type="compositionally biased region" description="Acidic residues" evidence="1">
    <location>
        <begin position="56"/>
        <end position="65"/>
    </location>
</feature>
<accession>A0A226E3S1</accession>
<sequence>MLCKPIPPLSYNVNVPTASAATGPNQTTTKNKPKEKMCTKQPPTRILKINMRTPSDELEEEEEEEKPNKQKAKRNSPLVLLYLDKYHEMEPPPTTYSKTTCTTSSCLMIHDLNLSLSGTIQNLSGTQ</sequence>
<reference evidence="2 3" key="1">
    <citation type="submission" date="2015-12" db="EMBL/GenBank/DDBJ databases">
        <title>The genome of Folsomia candida.</title>
        <authorList>
            <person name="Faddeeva A."/>
            <person name="Derks M.F."/>
            <person name="Anvar Y."/>
            <person name="Smit S."/>
            <person name="Van Straalen N."/>
            <person name="Roelofs D."/>
        </authorList>
    </citation>
    <scope>NUCLEOTIDE SEQUENCE [LARGE SCALE GENOMIC DNA]</scope>
    <source>
        <strain evidence="2 3">VU population</strain>
        <tissue evidence="2">Whole body</tissue>
    </source>
</reference>
<gene>
    <name evidence="2" type="ORF">Fcan01_13772</name>
</gene>
<proteinExistence type="predicted"/>
<dbReference type="AlphaFoldDB" id="A0A226E3S1"/>
<evidence type="ECO:0000256" key="1">
    <source>
        <dbReference type="SAM" id="MobiDB-lite"/>
    </source>
</evidence>
<protein>
    <submittedName>
        <fullName evidence="2">Uncharacterized protein</fullName>
    </submittedName>
</protein>